<accession>A0A2T4FZN3</accession>
<reference evidence="3 4" key="1">
    <citation type="submission" date="2018-03" db="EMBL/GenBank/DDBJ databases">
        <title>Draft genome sequence of the type strain of Pseudomonas palleroniana LMG 23076, isolated from rice in Cameroon.</title>
        <authorList>
            <person name="Tambong J.T."/>
        </authorList>
    </citation>
    <scope>NUCLEOTIDE SEQUENCE [LARGE SCALE GENOMIC DNA]</scope>
    <source>
        <strain evidence="3 4">LMG 23076</strain>
    </source>
</reference>
<reference evidence="2 5" key="2">
    <citation type="submission" date="2019-09" db="EMBL/GenBank/DDBJ databases">
        <title>Draft genome sequences of 48 bacterial type strains from the CCUG.</title>
        <authorList>
            <person name="Tunovic T."/>
            <person name="Pineiro-Iglesias B."/>
            <person name="Unosson C."/>
            <person name="Inganas E."/>
            <person name="Ohlen M."/>
            <person name="Cardew S."/>
            <person name="Jensie-Markopoulos S."/>
            <person name="Salva-Serra F."/>
            <person name="Jaen-Luchoro D."/>
            <person name="Karlsson R."/>
            <person name="Svensson-Stadler L."/>
            <person name="Chun J."/>
            <person name="Moore E."/>
        </authorList>
    </citation>
    <scope>NUCLEOTIDE SEQUENCE [LARGE SCALE GENOMIC DNA]</scope>
    <source>
        <strain evidence="2 5">CCUG 51524</strain>
    </source>
</reference>
<dbReference type="AlphaFoldDB" id="A0A2T4FZN3"/>
<comment type="caution">
    <text evidence="3">The sequence shown here is derived from an EMBL/GenBank/DDBJ whole genome shotgun (WGS) entry which is preliminary data.</text>
</comment>
<keyword evidence="4" id="KW-1185">Reference proteome</keyword>
<name>A0A2T4FZN3_9PSED</name>
<protein>
    <recommendedName>
        <fullName evidence="1">MazG C-terminal domain-containing protein</fullName>
    </recommendedName>
</protein>
<dbReference type="InterPro" id="IPR041407">
    <property type="entry name" value="MazG_C"/>
</dbReference>
<dbReference type="EMBL" id="PYWX01000029">
    <property type="protein sequence ID" value="PTC28884.1"/>
    <property type="molecule type" value="Genomic_DNA"/>
</dbReference>
<dbReference type="EMBL" id="VZPQ01000003">
    <property type="protein sequence ID" value="KAB0568598.1"/>
    <property type="molecule type" value="Genomic_DNA"/>
</dbReference>
<evidence type="ECO:0000313" key="5">
    <source>
        <dbReference type="Proteomes" id="UP000423257"/>
    </source>
</evidence>
<dbReference type="Pfam" id="PF18722">
    <property type="entry name" value="MazG_C"/>
    <property type="match status" value="1"/>
</dbReference>
<feature type="domain" description="MazG C-terminal" evidence="1">
    <location>
        <begin position="39"/>
        <end position="228"/>
    </location>
</feature>
<evidence type="ECO:0000313" key="4">
    <source>
        <dbReference type="Proteomes" id="UP000240476"/>
    </source>
</evidence>
<evidence type="ECO:0000313" key="2">
    <source>
        <dbReference type="EMBL" id="KAB0568598.1"/>
    </source>
</evidence>
<gene>
    <name evidence="3" type="ORF">C9383_09385</name>
    <name evidence="2" type="ORF">F7R03_07455</name>
</gene>
<sequence length="235" mass="27537">MTELALCCASFNLHLEDVARDNLEKIKRRWPGDDRHYTPFFDPSPEFPYYEQLPRELKMDFIELPGRNGPSVVQQLNGVFIGDRLTDNSNEPDDYRFHDVFHLAYMAYLGWSPVMRGLLKRKRKSKPEIDENQDGARAMIIEEGIATWIFNHAKPRKFYKGIEEGALEYGLLKQIHSMVEGYEVDQCPLWQWELAILKGFEVFRELRDKRSGSVVVDMINHQLTFQPKDETNPLQ</sequence>
<dbReference type="Proteomes" id="UP000240476">
    <property type="component" value="Unassembled WGS sequence"/>
</dbReference>
<proteinExistence type="predicted"/>
<evidence type="ECO:0000259" key="1">
    <source>
        <dbReference type="Pfam" id="PF18722"/>
    </source>
</evidence>
<dbReference type="Proteomes" id="UP000423257">
    <property type="component" value="Unassembled WGS sequence"/>
</dbReference>
<organism evidence="3 4">
    <name type="scientific">Pseudomonas palleroniana</name>
    <dbReference type="NCBI Taxonomy" id="191390"/>
    <lineage>
        <taxon>Bacteria</taxon>
        <taxon>Pseudomonadati</taxon>
        <taxon>Pseudomonadota</taxon>
        <taxon>Gammaproteobacteria</taxon>
        <taxon>Pseudomonadales</taxon>
        <taxon>Pseudomonadaceae</taxon>
        <taxon>Pseudomonas</taxon>
    </lineage>
</organism>
<evidence type="ECO:0000313" key="3">
    <source>
        <dbReference type="EMBL" id="PTC28884.1"/>
    </source>
</evidence>